<evidence type="ECO:0000313" key="1">
    <source>
        <dbReference type="EMBL" id="GBB88660.1"/>
    </source>
</evidence>
<dbReference type="OrthoDB" id="2304573at2759"/>
<name>A0A2Z6QEN5_9GLOM</name>
<reference evidence="2" key="2">
    <citation type="submission" date="2019-10" db="EMBL/GenBank/DDBJ databases">
        <title>Conservation and host-specific expression of non-tandemly repeated heterogenous ribosome RNA gene in arbuscular mycorrhizal fungi.</title>
        <authorList>
            <person name="Maeda T."/>
            <person name="Kobayashi Y."/>
            <person name="Nakagawa T."/>
            <person name="Ezawa T."/>
            <person name="Yamaguchi K."/>
            <person name="Bino T."/>
            <person name="Nishimoto Y."/>
            <person name="Shigenobu S."/>
            <person name="Kawaguchi M."/>
        </authorList>
    </citation>
    <scope>NUCLEOTIDE SEQUENCE</scope>
    <source>
        <strain evidence="2">HR1</strain>
    </source>
</reference>
<dbReference type="Proteomes" id="UP000615446">
    <property type="component" value="Unassembled WGS sequence"/>
</dbReference>
<comment type="caution">
    <text evidence="1">The sequence shown here is derived from an EMBL/GenBank/DDBJ whole genome shotgun (WGS) entry which is preliminary data.</text>
</comment>
<evidence type="ECO:0000313" key="3">
    <source>
        <dbReference type="Proteomes" id="UP000247702"/>
    </source>
</evidence>
<dbReference type="EMBL" id="BEXD01000583">
    <property type="protein sequence ID" value="GBB88660.1"/>
    <property type="molecule type" value="Genomic_DNA"/>
</dbReference>
<dbReference type="AlphaFoldDB" id="A0A2Z6QEN5"/>
<reference evidence="1 3" key="1">
    <citation type="submission" date="2017-11" db="EMBL/GenBank/DDBJ databases">
        <title>The genome of Rhizophagus clarus HR1 reveals common genetic basis of auxotrophy among arbuscular mycorrhizal fungi.</title>
        <authorList>
            <person name="Kobayashi Y."/>
        </authorList>
    </citation>
    <scope>NUCLEOTIDE SEQUENCE [LARGE SCALE GENOMIC DNA]</scope>
    <source>
        <strain evidence="1 3">HR1</strain>
    </source>
</reference>
<protein>
    <submittedName>
        <fullName evidence="1">Uncharacterized protein</fullName>
    </submittedName>
</protein>
<gene>
    <name evidence="2" type="ORF">RCL2_001667800</name>
    <name evidence="1" type="ORF">RclHR1_15220001</name>
</gene>
<proteinExistence type="predicted"/>
<dbReference type="EMBL" id="BLAL01000191">
    <property type="protein sequence ID" value="GES89800.1"/>
    <property type="molecule type" value="Genomic_DNA"/>
</dbReference>
<accession>A0A2Z6QEN5</accession>
<keyword evidence="3" id="KW-1185">Reference proteome</keyword>
<evidence type="ECO:0000313" key="2">
    <source>
        <dbReference type="EMBL" id="GES89800.1"/>
    </source>
</evidence>
<dbReference type="Proteomes" id="UP000247702">
    <property type="component" value="Unassembled WGS sequence"/>
</dbReference>
<organism evidence="1 3">
    <name type="scientific">Rhizophagus clarus</name>
    <dbReference type="NCBI Taxonomy" id="94130"/>
    <lineage>
        <taxon>Eukaryota</taxon>
        <taxon>Fungi</taxon>
        <taxon>Fungi incertae sedis</taxon>
        <taxon>Mucoromycota</taxon>
        <taxon>Glomeromycotina</taxon>
        <taxon>Glomeromycetes</taxon>
        <taxon>Glomerales</taxon>
        <taxon>Glomeraceae</taxon>
        <taxon>Rhizophagus</taxon>
    </lineage>
</organism>
<sequence>MKIILKNTLVDYYLIRKWSSNLLGKSLCFLVPKKDVGSLAVITEREELNYFLPMRYNMSTLSKIYGTEAIPGQFLKPLYLRVVMPLELREFLCK</sequence>